<feature type="non-terminal residue" evidence="1">
    <location>
        <position position="115"/>
    </location>
</feature>
<protein>
    <recommendedName>
        <fullName evidence="3">Reverse transcriptase/retrotransposon-derived protein RNase H-like domain-containing protein</fullName>
    </recommendedName>
</protein>
<accession>A0A371EZ48</accession>
<evidence type="ECO:0000313" key="2">
    <source>
        <dbReference type="Proteomes" id="UP000257109"/>
    </source>
</evidence>
<feature type="non-terminal residue" evidence="1">
    <location>
        <position position="1"/>
    </location>
</feature>
<keyword evidence="2" id="KW-1185">Reference proteome</keyword>
<dbReference type="EMBL" id="QJKJ01011397">
    <property type="protein sequence ID" value="RDX71279.1"/>
    <property type="molecule type" value="Genomic_DNA"/>
</dbReference>
<dbReference type="OrthoDB" id="111931at2759"/>
<dbReference type="Proteomes" id="UP000257109">
    <property type="component" value="Unassembled WGS sequence"/>
</dbReference>
<evidence type="ECO:0008006" key="3">
    <source>
        <dbReference type="Google" id="ProtNLM"/>
    </source>
</evidence>
<proteinExistence type="predicted"/>
<organism evidence="1 2">
    <name type="scientific">Mucuna pruriens</name>
    <name type="common">Velvet bean</name>
    <name type="synonym">Dolichos pruriens</name>
    <dbReference type="NCBI Taxonomy" id="157652"/>
    <lineage>
        <taxon>Eukaryota</taxon>
        <taxon>Viridiplantae</taxon>
        <taxon>Streptophyta</taxon>
        <taxon>Embryophyta</taxon>
        <taxon>Tracheophyta</taxon>
        <taxon>Spermatophyta</taxon>
        <taxon>Magnoliopsida</taxon>
        <taxon>eudicotyledons</taxon>
        <taxon>Gunneridae</taxon>
        <taxon>Pentapetalae</taxon>
        <taxon>rosids</taxon>
        <taxon>fabids</taxon>
        <taxon>Fabales</taxon>
        <taxon>Fabaceae</taxon>
        <taxon>Papilionoideae</taxon>
        <taxon>50 kb inversion clade</taxon>
        <taxon>NPAAA clade</taxon>
        <taxon>indigoferoid/millettioid clade</taxon>
        <taxon>Phaseoleae</taxon>
        <taxon>Mucuna</taxon>
    </lineage>
</organism>
<comment type="caution">
    <text evidence="1">The sequence shown here is derived from an EMBL/GenBank/DDBJ whole genome shotgun (WGS) entry which is preliminary data.</text>
</comment>
<reference evidence="1" key="1">
    <citation type="submission" date="2018-05" db="EMBL/GenBank/DDBJ databases">
        <title>Draft genome of Mucuna pruriens seed.</title>
        <authorList>
            <person name="Nnadi N.E."/>
            <person name="Vos R."/>
            <person name="Hasami M.H."/>
            <person name="Devisetty U.K."/>
            <person name="Aguiy J.C."/>
        </authorList>
    </citation>
    <scope>NUCLEOTIDE SEQUENCE [LARGE SCALE GENOMIC DNA]</scope>
    <source>
        <strain evidence="1">JCA_2017</strain>
    </source>
</reference>
<dbReference type="AlphaFoldDB" id="A0A371EZ48"/>
<name>A0A371EZ48_MUCPR</name>
<gene>
    <name evidence="1" type="ORF">CR513_49397</name>
</gene>
<sequence>MSGGGRNDRAIVDALMAMTQAVRNNPPTFRGVLTQEGRVVAYASRQLKIHERNYPTHSFLKFGDSKANVVAEALSRKSLPISSLTIREMDLFTQFRDLSLAYEMTPSSVRLGMIR</sequence>
<evidence type="ECO:0000313" key="1">
    <source>
        <dbReference type="EMBL" id="RDX71279.1"/>
    </source>
</evidence>